<evidence type="ECO:0000313" key="2">
    <source>
        <dbReference type="EMBL" id="ERE78319.1"/>
    </source>
</evidence>
<feature type="region of interest" description="Disordered" evidence="1">
    <location>
        <begin position="1"/>
        <end position="20"/>
    </location>
</feature>
<evidence type="ECO:0000313" key="3">
    <source>
        <dbReference type="Proteomes" id="UP000030759"/>
    </source>
</evidence>
<protein>
    <submittedName>
        <fullName evidence="2">Uncharacterized protein</fullName>
    </submittedName>
</protein>
<accession>A0A061IDJ2</accession>
<sequence>MGRTLNMAPVSAFHHPEGHRDMEELQPLATESQVTRGTLTAQLCSTLEPTKNHECEEIQRAEPVLKPGPLEKQQVLITIKPTLQPFQPFSYLFEKGEYELIMMNILGLKR</sequence>
<dbReference type="AlphaFoldDB" id="A0A061IDJ2"/>
<dbReference type="Proteomes" id="UP000030759">
    <property type="component" value="Unassembled WGS sequence"/>
</dbReference>
<name>A0A061IDJ2_CRIGR</name>
<evidence type="ECO:0000256" key="1">
    <source>
        <dbReference type="SAM" id="MobiDB-lite"/>
    </source>
</evidence>
<reference evidence="3" key="1">
    <citation type="journal article" date="2013" name="Nat. Biotechnol.">
        <title>Chinese hamster genome sequenced from sorted chromosomes.</title>
        <authorList>
            <person name="Brinkrolf K."/>
            <person name="Rupp O."/>
            <person name="Laux H."/>
            <person name="Kollin F."/>
            <person name="Ernst W."/>
            <person name="Linke B."/>
            <person name="Kofler R."/>
            <person name="Romand S."/>
            <person name="Hesse F."/>
            <person name="Budach W.E."/>
            <person name="Galosy S."/>
            <person name="Muller D."/>
            <person name="Noll T."/>
            <person name="Wienberg J."/>
            <person name="Jostock T."/>
            <person name="Leonard M."/>
            <person name="Grillari J."/>
            <person name="Tauch A."/>
            <person name="Goesmann A."/>
            <person name="Helk B."/>
            <person name="Mott J.E."/>
            <person name="Puhler A."/>
            <person name="Borth N."/>
        </authorList>
    </citation>
    <scope>NUCLEOTIDE SEQUENCE [LARGE SCALE GENOMIC DNA]</scope>
    <source>
        <strain evidence="3">17A/GY</strain>
    </source>
</reference>
<dbReference type="EMBL" id="KE673119">
    <property type="protein sequence ID" value="ERE78319.1"/>
    <property type="molecule type" value="Genomic_DNA"/>
</dbReference>
<proteinExistence type="predicted"/>
<gene>
    <name evidence="2" type="ORF">H671_3g10450</name>
</gene>
<organism evidence="2 3">
    <name type="scientific">Cricetulus griseus</name>
    <name type="common">Chinese hamster</name>
    <name type="synonym">Cricetulus barabensis griseus</name>
    <dbReference type="NCBI Taxonomy" id="10029"/>
    <lineage>
        <taxon>Eukaryota</taxon>
        <taxon>Metazoa</taxon>
        <taxon>Chordata</taxon>
        <taxon>Craniata</taxon>
        <taxon>Vertebrata</taxon>
        <taxon>Euteleostomi</taxon>
        <taxon>Mammalia</taxon>
        <taxon>Eutheria</taxon>
        <taxon>Euarchontoglires</taxon>
        <taxon>Glires</taxon>
        <taxon>Rodentia</taxon>
        <taxon>Myomorpha</taxon>
        <taxon>Muroidea</taxon>
        <taxon>Cricetidae</taxon>
        <taxon>Cricetinae</taxon>
        <taxon>Cricetulus</taxon>
    </lineage>
</organism>